<dbReference type="GO" id="GO:0042952">
    <property type="term" value="P:beta-ketoadipate pathway"/>
    <property type="evidence" value="ECO:0007669"/>
    <property type="project" value="InterPro"/>
</dbReference>
<dbReference type="GO" id="GO:0047570">
    <property type="term" value="F:3-oxoadipate enol-lactonase activity"/>
    <property type="evidence" value="ECO:0007669"/>
    <property type="project" value="UniProtKB-EC"/>
</dbReference>
<dbReference type="InterPro" id="IPR050228">
    <property type="entry name" value="Carboxylesterase_BioH"/>
</dbReference>
<reference evidence="2 3" key="1">
    <citation type="submission" date="2019-03" db="EMBL/GenBank/DDBJ databases">
        <title>Primorskyibacter sp. SS33 isolated from sediments.</title>
        <authorList>
            <person name="Xunke S."/>
        </authorList>
    </citation>
    <scope>NUCLEOTIDE SEQUENCE [LARGE SCALE GENOMIC DNA]</scope>
    <source>
        <strain evidence="2 3">SS33</strain>
    </source>
</reference>
<dbReference type="NCBIfam" id="TIGR02427">
    <property type="entry name" value="protocat_pcaD"/>
    <property type="match status" value="1"/>
</dbReference>
<feature type="domain" description="AB hydrolase-1" evidence="1">
    <location>
        <begin position="45"/>
        <end position="271"/>
    </location>
</feature>
<protein>
    <submittedName>
        <fullName evidence="2">3-oxoadipate enol-lactonase</fullName>
        <ecNumber evidence="2">3.1.1.24</ecNumber>
    </submittedName>
</protein>
<dbReference type="AlphaFoldDB" id="A0A4R6AI84"/>
<dbReference type="PANTHER" id="PTHR43194">
    <property type="entry name" value="HYDROLASE ALPHA/BETA FOLD FAMILY"/>
    <property type="match status" value="1"/>
</dbReference>
<gene>
    <name evidence="2" type="primary">pcaD</name>
    <name evidence="2" type="ORF">E2L08_07010</name>
</gene>
<evidence type="ECO:0000259" key="1">
    <source>
        <dbReference type="Pfam" id="PF12697"/>
    </source>
</evidence>
<dbReference type="InterPro" id="IPR029058">
    <property type="entry name" value="AB_hydrolase_fold"/>
</dbReference>
<dbReference type="Proteomes" id="UP000295701">
    <property type="component" value="Unassembled WGS sequence"/>
</dbReference>
<keyword evidence="2" id="KW-0378">Hydrolase</keyword>
<comment type="caution">
    <text evidence="2">The sequence shown here is derived from an EMBL/GenBank/DDBJ whole genome shotgun (WGS) entry which is preliminary data.</text>
</comment>
<organism evidence="2 3">
    <name type="scientific">Palleronia sediminis</name>
    <dbReference type="NCBI Taxonomy" id="2547833"/>
    <lineage>
        <taxon>Bacteria</taxon>
        <taxon>Pseudomonadati</taxon>
        <taxon>Pseudomonadota</taxon>
        <taxon>Alphaproteobacteria</taxon>
        <taxon>Rhodobacterales</taxon>
        <taxon>Roseobacteraceae</taxon>
        <taxon>Palleronia</taxon>
    </lineage>
</organism>
<dbReference type="PANTHER" id="PTHR43194:SF2">
    <property type="entry name" value="PEROXISOMAL MEMBRANE PROTEIN LPX1"/>
    <property type="match status" value="1"/>
</dbReference>
<dbReference type="EMBL" id="SNAA01000006">
    <property type="protein sequence ID" value="TDL81083.1"/>
    <property type="molecule type" value="Genomic_DNA"/>
</dbReference>
<sequence length="281" mass="29333">MASGARDPRAAPAGNGDVTEAGLRFAAPNGAVLHHVVRPGPNRPVVFANSLGTDLRIWQAVVAGLGPQTPLLLWDKRGHGLSEEGPVDMATHAADLAGLMDLHGLTDALVCGVSVGGMIALQLAADRPDLVAGLLLSNTGHRIGDAATWNARIETVEREGIAAIADPILERWLGPEYRASNPAQMAGWRAMLTRTPAAGYTATCRAIRDADLTEAARGITVPTLCLAGSVDGATPPQLLRDLAELVPGAAYRCLEGVGHLPSIERPAEVAQMLKDLAERIA</sequence>
<dbReference type="InterPro" id="IPR026968">
    <property type="entry name" value="PcaD/CatD"/>
</dbReference>
<proteinExistence type="predicted"/>
<dbReference type="Gene3D" id="3.40.50.1820">
    <property type="entry name" value="alpha/beta hydrolase"/>
    <property type="match status" value="1"/>
</dbReference>
<name>A0A4R6AI84_9RHOB</name>
<dbReference type="OrthoDB" id="9793083at2"/>
<dbReference type="InterPro" id="IPR000073">
    <property type="entry name" value="AB_hydrolase_1"/>
</dbReference>
<dbReference type="EC" id="3.1.1.24" evidence="2"/>
<accession>A0A4R6AI84</accession>
<evidence type="ECO:0000313" key="2">
    <source>
        <dbReference type="EMBL" id="TDL81083.1"/>
    </source>
</evidence>
<dbReference type="SUPFAM" id="SSF53474">
    <property type="entry name" value="alpha/beta-Hydrolases"/>
    <property type="match status" value="1"/>
</dbReference>
<keyword evidence="3" id="KW-1185">Reference proteome</keyword>
<evidence type="ECO:0000313" key="3">
    <source>
        <dbReference type="Proteomes" id="UP000295701"/>
    </source>
</evidence>
<dbReference type="Pfam" id="PF12697">
    <property type="entry name" value="Abhydrolase_6"/>
    <property type="match status" value="1"/>
</dbReference>